<sequence length="134" mass="16463">MKMEFLIKEEAKYKVYQKPSLKIKQQYVQLSGTVRINQQFSIPQKYQKQSILQQYIYYQNYCQQNEKMKFYNINQCIYKICSIISVCFHQELEIFKKKLLIFLKISVQPKHINKLYHIMKLMNFIQQIHNKRPI</sequence>
<dbReference type="Proteomes" id="UP000688137">
    <property type="component" value="Unassembled WGS sequence"/>
</dbReference>
<organism evidence="1 2">
    <name type="scientific">Paramecium primaurelia</name>
    <dbReference type="NCBI Taxonomy" id="5886"/>
    <lineage>
        <taxon>Eukaryota</taxon>
        <taxon>Sar</taxon>
        <taxon>Alveolata</taxon>
        <taxon>Ciliophora</taxon>
        <taxon>Intramacronucleata</taxon>
        <taxon>Oligohymenophorea</taxon>
        <taxon>Peniculida</taxon>
        <taxon>Parameciidae</taxon>
        <taxon>Paramecium</taxon>
    </lineage>
</organism>
<evidence type="ECO:0000313" key="1">
    <source>
        <dbReference type="EMBL" id="CAD8111898.1"/>
    </source>
</evidence>
<reference evidence="1" key="1">
    <citation type="submission" date="2021-01" db="EMBL/GenBank/DDBJ databases">
        <authorList>
            <consortium name="Genoscope - CEA"/>
            <person name="William W."/>
        </authorList>
    </citation>
    <scope>NUCLEOTIDE SEQUENCE</scope>
</reference>
<dbReference type="EMBL" id="CAJJDM010000153">
    <property type="protein sequence ID" value="CAD8111898.1"/>
    <property type="molecule type" value="Genomic_DNA"/>
</dbReference>
<accession>A0A8S1Q8M2</accession>
<name>A0A8S1Q8M2_PARPR</name>
<protein>
    <submittedName>
        <fullName evidence="1">Uncharacterized protein</fullName>
    </submittedName>
</protein>
<gene>
    <name evidence="1" type="ORF">PPRIM_AZ9-3.1.T1490095</name>
</gene>
<proteinExistence type="predicted"/>
<evidence type="ECO:0000313" key="2">
    <source>
        <dbReference type="Proteomes" id="UP000688137"/>
    </source>
</evidence>
<dbReference type="AlphaFoldDB" id="A0A8S1Q8M2"/>
<comment type="caution">
    <text evidence="1">The sequence shown here is derived from an EMBL/GenBank/DDBJ whole genome shotgun (WGS) entry which is preliminary data.</text>
</comment>
<keyword evidence="2" id="KW-1185">Reference proteome</keyword>